<dbReference type="Proteomes" id="UP001459277">
    <property type="component" value="Unassembled WGS sequence"/>
</dbReference>
<dbReference type="GO" id="GO:0003677">
    <property type="term" value="F:DNA binding"/>
    <property type="evidence" value="ECO:0007669"/>
    <property type="project" value="UniProtKB-KW"/>
</dbReference>
<sequence length="677" mass="75321">MDLLVKQRRVKFSGRRKEKQEEFSGTGERTPPHLSQQTESFNEDNAEQGLYQRRLSGQVSEDNDSGDIEFAAAVAAVAFAMHSLEEAELEEIQKKRREDIETSRNKIKSRKDDSSSAGRATRIFPNTEMKSAGTVSLNKSIGQEREEQESAFPTPNPSHTSSMRPTPSADRYQNQMRDSSRRNDVETKADAWEKAEMTKIKKRYENMNSKILAWEDEKKTQAKFNMEKNKGELEQRSALNLRHYQAKVARIDQIAGGARQQLEEKRRNQVSKVKEKANKIRSSYEVAELAWENGQLAMHRLRGLIPTTPTKPTWGRAGDTLESIVHQATCHKQISNVLQHDHAPAANVVPIDAVSTGGTWAETESSGQVQVAPMTLMRKRTRSDSEQCHGRKICGSMNEDSADRTSASATFCRDNDTTMMTWASFESPRSLKTRTTEVDSSCHDGLGNREEEHETNSIEMGRSHSTRKTRAAAIHNQSERRRRDRINQKMKTLQRMVPNANKTDKASMLDEVIEYLKLLQAQVHQLMSLRSMPQMMMPLGMQQHLQMSLLARMGMGVGVGLGMGMGMGMGMLDMTTMSHSAPQTLASLINPASVSATAPTLVSPPFVLTSMIPADASAQPKPNSGTNAAVPLPDPHCALLAQSMNIDLYNKMAAVNQTAVTTQPTSCPSQSHHVQSG</sequence>
<dbReference type="Pfam" id="PF00010">
    <property type="entry name" value="HLH"/>
    <property type="match status" value="1"/>
</dbReference>
<reference evidence="9 10" key="1">
    <citation type="submission" date="2024-01" db="EMBL/GenBank/DDBJ databases">
        <title>A telomere-to-telomere, gap-free genome of sweet tea (Lithocarpus litseifolius).</title>
        <authorList>
            <person name="Zhou J."/>
        </authorList>
    </citation>
    <scope>NUCLEOTIDE SEQUENCE [LARGE SCALE GENOMIC DNA]</scope>
    <source>
        <strain evidence="9">Zhou-2022a</strain>
        <tissue evidence="9">Leaf</tissue>
    </source>
</reference>
<proteinExistence type="inferred from homology"/>
<keyword evidence="5" id="KW-0804">Transcription</keyword>
<protein>
    <recommendedName>
        <fullName evidence="8">BHLH domain-containing protein</fullName>
    </recommendedName>
</protein>
<evidence type="ECO:0000256" key="6">
    <source>
        <dbReference type="ARBA" id="ARBA00023242"/>
    </source>
</evidence>
<evidence type="ECO:0000256" key="5">
    <source>
        <dbReference type="ARBA" id="ARBA00023163"/>
    </source>
</evidence>
<evidence type="ECO:0000313" key="10">
    <source>
        <dbReference type="Proteomes" id="UP001459277"/>
    </source>
</evidence>
<name>A0AAW2CER1_9ROSI</name>
<evidence type="ECO:0000256" key="4">
    <source>
        <dbReference type="ARBA" id="ARBA00023125"/>
    </source>
</evidence>
<evidence type="ECO:0000313" key="9">
    <source>
        <dbReference type="EMBL" id="KAK9996163.1"/>
    </source>
</evidence>
<evidence type="ECO:0000256" key="3">
    <source>
        <dbReference type="ARBA" id="ARBA00023015"/>
    </source>
</evidence>
<comment type="subcellular location">
    <subcellularLocation>
        <location evidence="1">Nucleus</location>
    </subcellularLocation>
</comment>
<feature type="compositionally biased region" description="Basic and acidic residues" evidence="7">
    <location>
        <begin position="178"/>
        <end position="187"/>
    </location>
</feature>
<dbReference type="Gene3D" id="4.10.280.10">
    <property type="entry name" value="Helix-loop-helix DNA-binding domain"/>
    <property type="match status" value="1"/>
</dbReference>
<feature type="region of interest" description="Disordered" evidence="7">
    <location>
        <begin position="433"/>
        <end position="468"/>
    </location>
</feature>
<dbReference type="SUPFAM" id="SSF47459">
    <property type="entry name" value="HLH, helix-loop-helix DNA-binding domain"/>
    <property type="match status" value="1"/>
</dbReference>
<feature type="compositionally biased region" description="Polar residues" evidence="7">
    <location>
        <begin position="151"/>
        <end position="177"/>
    </location>
</feature>
<feature type="compositionally biased region" description="Basic residues" evidence="7">
    <location>
        <begin position="1"/>
        <end position="17"/>
    </location>
</feature>
<keyword evidence="4" id="KW-0238">DNA-binding</keyword>
<feature type="compositionally biased region" description="Basic and acidic residues" evidence="7">
    <location>
        <begin position="95"/>
        <end position="114"/>
    </location>
</feature>
<keyword evidence="3" id="KW-0805">Transcription regulation</keyword>
<accession>A0AAW2CER1</accession>
<dbReference type="InterPro" id="IPR011598">
    <property type="entry name" value="bHLH_dom"/>
</dbReference>
<feature type="region of interest" description="Disordered" evidence="7">
    <location>
        <begin position="1"/>
        <end position="64"/>
    </location>
</feature>
<dbReference type="GO" id="GO:0046983">
    <property type="term" value="F:protein dimerization activity"/>
    <property type="evidence" value="ECO:0007669"/>
    <property type="project" value="InterPro"/>
</dbReference>
<feature type="compositionally biased region" description="Basic and acidic residues" evidence="7">
    <location>
        <begin position="434"/>
        <end position="456"/>
    </location>
</feature>
<comment type="caution">
    <text evidence="9">The sequence shown here is derived from an EMBL/GenBank/DDBJ whole genome shotgun (WGS) entry which is preliminary data.</text>
</comment>
<dbReference type="InterPro" id="IPR031066">
    <property type="entry name" value="bHLH_ALC-like_plant"/>
</dbReference>
<dbReference type="InterPro" id="IPR047265">
    <property type="entry name" value="PIF1-like_bHLH"/>
</dbReference>
<dbReference type="EMBL" id="JAZDWU010000007">
    <property type="protein sequence ID" value="KAK9996163.1"/>
    <property type="molecule type" value="Genomic_DNA"/>
</dbReference>
<keyword evidence="6" id="KW-0539">Nucleus</keyword>
<dbReference type="InterPro" id="IPR005516">
    <property type="entry name" value="Remorin_C"/>
</dbReference>
<dbReference type="PANTHER" id="PTHR45855:SF12">
    <property type="entry name" value="TRANSCRIPTION FACTOR PIF7-LIKE ISOFORM X1"/>
    <property type="match status" value="1"/>
</dbReference>
<feature type="domain" description="BHLH" evidence="8">
    <location>
        <begin position="470"/>
        <end position="519"/>
    </location>
</feature>
<organism evidence="9 10">
    <name type="scientific">Lithocarpus litseifolius</name>
    <dbReference type="NCBI Taxonomy" id="425828"/>
    <lineage>
        <taxon>Eukaryota</taxon>
        <taxon>Viridiplantae</taxon>
        <taxon>Streptophyta</taxon>
        <taxon>Embryophyta</taxon>
        <taxon>Tracheophyta</taxon>
        <taxon>Spermatophyta</taxon>
        <taxon>Magnoliopsida</taxon>
        <taxon>eudicotyledons</taxon>
        <taxon>Gunneridae</taxon>
        <taxon>Pentapetalae</taxon>
        <taxon>rosids</taxon>
        <taxon>fabids</taxon>
        <taxon>Fagales</taxon>
        <taxon>Fagaceae</taxon>
        <taxon>Lithocarpus</taxon>
    </lineage>
</organism>
<dbReference type="Pfam" id="PF03763">
    <property type="entry name" value="Remorin_C"/>
    <property type="match status" value="1"/>
</dbReference>
<dbReference type="AlphaFoldDB" id="A0AAW2CER1"/>
<keyword evidence="10" id="KW-1185">Reference proteome</keyword>
<dbReference type="CDD" id="cd11445">
    <property type="entry name" value="bHLH_AtPIF_like"/>
    <property type="match status" value="1"/>
</dbReference>
<evidence type="ECO:0000259" key="8">
    <source>
        <dbReference type="PROSITE" id="PS50888"/>
    </source>
</evidence>
<dbReference type="PROSITE" id="PS50888">
    <property type="entry name" value="BHLH"/>
    <property type="match status" value="1"/>
</dbReference>
<dbReference type="InterPro" id="IPR036638">
    <property type="entry name" value="HLH_DNA-bd_sf"/>
</dbReference>
<gene>
    <name evidence="9" type="ORF">SO802_020849</name>
</gene>
<evidence type="ECO:0000256" key="2">
    <source>
        <dbReference type="ARBA" id="ARBA00005711"/>
    </source>
</evidence>
<comment type="similarity">
    <text evidence="2">Belongs to the remorin family.</text>
</comment>
<evidence type="ECO:0000256" key="7">
    <source>
        <dbReference type="SAM" id="MobiDB-lite"/>
    </source>
</evidence>
<dbReference type="SMART" id="SM00353">
    <property type="entry name" value="HLH"/>
    <property type="match status" value="1"/>
</dbReference>
<dbReference type="GO" id="GO:0005634">
    <property type="term" value="C:nucleus"/>
    <property type="evidence" value="ECO:0007669"/>
    <property type="project" value="UniProtKB-SubCell"/>
</dbReference>
<feature type="region of interest" description="Disordered" evidence="7">
    <location>
        <begin position="95"/>
        <end position="187"/>
    </location>
</feature>
<evidence type="ECO:0000256" key="1">
    <source>
        <dbReference type="ARBA" id="ARBA00004123"/>
    </source>
</evidence>
<dbReference type="PANTHER" id="PTHR45855">
    <property type="entry name" value="TRANSCRIPTION FACTOR PIF1-RELATED"/>
    <property type="match status" value="1"/>
</dbReference>